<name>A0A6A5Z1R2_9PLEO</name>
<dbReference type="Pfam" id="PF11807">
    <property type="entry name" value="UstYa"/>
    <property type="match status" value="1"/>
</dbReference>
<feature type="non-terminal residue" evidence="3">
    <location>
        <position position="147"/>
    </location>
</feature>
<dbReference type="InterPro" id="IPR021765">
    <property type="entry name" value="UstYa-like"/>
</dbReference>
<dbReference type="PANTHER" id="PTHR33365:SF4">
    <property type="entry name" value="CYCLOCHLOROTINE BIOSYNTHESIS PROTEIN O"/>
    <property type="match status" value="1"/>
</dbReference>
<gene>
    <name evidence="3" type="ORF">BDV96DRAFT_459257</name>
</gene>
<evidence type="ECO:0000256" key="1">
    <source>
        <dbReference type="ARBA" id="ARBA00004685"/>
    </source>
</evidence>
<dbReference type="AlphaFoldDB" id="A0A6A5Z1R2"/>
<organism evidence="3 4">
    <name type="scientific">Lophiotrema nucula</name>
    <dbReference type="NCBI Taxonomy" id="690887"/>
    <lineage>
        <taxon>Eukaryota</taxon>
        <taxon>Fungi</taxon>
        <taxon>Dikarya</taxon>
        <taxon>Ascomycota</taxon>
        <taxon>Pezizomycotina</taxon>
        <taxon>Dothideomycetes</taxon>
        <taxon>Pleosporomycetidae</taxon>
        <taxon>Pleosporales</taxon>
        <taxon>Lophiotremataceae</taxon>
        <taxon>Lophiotrema</taxon>
    </lineage>
</organism>
<accession>A0A6A5Z1R2</accession>
<comment type="pathway">
    <text evidence="1">Mycotoxin biosynthesis.</text>
</comment>
<sequence length="147" mass="17578">TRFNGSLYSQNKYRGEPSPEIDFEWDRFTDHGKNDFSQSTAVELEPDNGGSGYMASLEMFHQLHCLNYLRKWTYIDYYKRIDHFWREGNKFHQREHADHCIDMLRQVLMCTSDTSLVVSHWTKRTETPTPYFSTAHKCRDAEQVLDW</sequence>
<protein>
    <recommendedName>
        <fullName evidence="5">Tat pathway signal sequence</fullName>
    </recommendedName>
</protein>
<dbReference type="GO" id="GO:0043386">
    <property type="term" value="P:mycotoxin biosynthetic process"/>
    <property type="evidence" value="ECO:0007669"/>
    <property type="project" value="InterPro"/>
</dbReference>
<evidence type="ECO:0008006" key="5">
    <source>
        <dbReference type="Google" id="ProtNLM"/>
    </source>
</evidence>
<comment type="similarity">
    <text evidence="2">Belongs to the ustYa family.</text>
</comment>
<dbReference type="PANTHER" id="PTHR33365">
    <property type="entry name" value="YALI0B05434P"/>
    <property type="match status" value="1"/>
</dbReference>
<proteinExistence type="inferred from homology"/>
<dbReference type="EMBL" id="ML977331">
    <property type="protein sequence ID" value="KAF2112271.1"/>
    <property type="molecule type" value="Genomic_DNA"/>
</dbReference>
<reference evidence="3" key="1">
    <citation type="journal article" date="2020" name="Stud. Mycol.">
        <title>101 Dothideomycetes genomes: a test case for predicting lifestyles and emergence of pathogens.</title>
        <authorList>
            <person name="Haridas S."/>
            <person name="Albert R."/>
            <person name="Binder M."/>
            <person name="Bloem J."/>
            <person name="Labutti K."/>
            <person name="Salamov A."/>
            <person name="Andreopoulos B."/>
            <person name="Baker S."/>
            <person name="Barry K."/>
            <person name="Bills G."/>
            <person name="Bluhm B."/>
            <person name="Cannon C."/>
            <person name="Castanera R."/>
            <person name="Culley D."/>
            <person name="Daum C."/>
            <person name="Ezra D."/>
            <person name="Gonzalez J."/>
            <person name="Henrissat B."/>
            <person name="Kuo A."/>
            <person name="Liang C."/>
            <person name="Lipzen A."/>
            <person name="Lutzoni F."/>
            <person name="Magnuson J."/>
            <person name="Mondo S."/>
            <person name="Nolan M."/>
            <person name="Ohm R."/>
            <person name="Pangilinan J."/>
            <person name="Park H.-J."/>
            <person name="Ramirez L."/>
            <person name="Alfaro M."/>
            <person name="Sun H."/>
            <person name="Tritt A."/>
            <person name="Yoshinaga Y."/>
            <person name="Zwiers L.-H."/>
            <person name="Turgeon B."/>
            <person name="Goodwin S."/>
            <person name="Spatafora J."/>
            <person name="Crous P."/>
            <person name="Grigoriev I."/>
        </authorList>
    </citation>
    <scope>NUCLEOTIDE SEQUENCE</scope>
    <source>
        <strain evidence="3">CBS 627.86</strain>
    </source>
</reference>
<dbReference type="Proteomes" id="UP000799770">
    <property type="component" value="Unassembled WGS sequence"/>
</dbReference>
<keyword evidence="4" id="KW-1185">Reference proteome</keyword>
<evidence type="ECO:0000256" key="2">
    <source>
        <dbReference type="ARBA" id="ARBA00035112"/>
    </source>
</evidence>
<dbReference type="OrthoDB" id="3687641at2759"/>
<evidence type="ECO:0000313" key="3">
    <source>
        <dbReference type="EMBL" id="KAF2112271.1"/>
    </source>
</evidence>
<evidence type="ECO:0000313" key="4">
    <source>
        <dbReference type="Proteomes" id="UP000799770"/>
    </source>
</evidence>
<feature type="non-terminal residue" evidence="3">
    <location>
        <position position="1"/>
    </location>
</feature>